<feature type="compositionally biased region" description="Basic and acidic residues" evidence="6">
    <location>
        <begin position="180"/>
        <end position="189"/>
    </location>
</feature>
<dbReference type="InterPro" id="IPR010619">
    <property type="entry name" value="ThrE-like_N"/>
</dbReference>
<dbReference type="AlphaFoldDB" id="A1C9E4"/>
<feature type="domain" description="Threonine/serine exporter-like N-terminal" evidence="8">
    <location>
        <begin position="416"/>
        <end position="666"/>
    </location>
</feature>
<feature type="transmembrane region" description="Helical" evidence="7">
    <location>
        <begin position="649"/>
        <end position="669"/>
    </location>
</feature>
<keyword evidence="11" id="KW-1185">Reference proteome</keyword>
<dbReference type="PANTHER" id="PTHR31082">
    <property type="entry name" value="PHEROMONE-REGULATED MEMBRANE PROTEIN 10"/>
    <property type="match status" value="1"/>
</dbReference>
<feature type="region of interest" description="Disordered" evidence="6">
    <location>
        <begin position="1"/>
        <end position="189"/>
    </location>
</feature>
<name>A1C9E4_ASPCL</name>
<proteinExistence type="inferred from homology"/>
<dbReference type="Proteomes" id="UP000006701">
    <property type="component" value="Unassembled WGS sequence"/>
</dbReference>
<comment type="subcellular location">
    <subcellularLocation>
        <location evidence="1">Membrane</location>
        <topology evidence="1">Multi-pass membrane protein</topology>
    </subcellularLocation>
</comment>
<evidence type="ECO:0000313" key="11">
    <source>
        <dbReference type="Proteomes" id="UP000006701"/>
    </source>
</evidence>
<dbReference type="Pfam" id="PF12821">
    <property type="entry name" value="ThrE_2"/>
    <property type="match status" value="1"/>
</dbReference>
<feature type="transmembrane region" description="Helical" evidence="7">
    <location>
        <begin position="750"/>
        <end position="770"/>
    </location>
</feature>
<dbReference type="GO" id="GO:0016020">
    <property type="term" value="C:membrane"/>
    <property type="evidence" value="ECO:0007669"/>
    <property type="project" value="UniProtKB-SubCell"/>
</dbReference>
<feature type="compositionally biased region" description="Basic and acidic residues" evidence="6">
    <location>
        <begin position="106"/>
        <end position="124"/>
    </location>
</feature>
<keyword evidence="4 7" id="KW-0472">Membrane</keyword>
<feature type="region of interest" description="Disordered" evidence="6">
    <location>
        <begin position="266"/>
        <end position="350"/>
    </location>
</feature>
<dbReference type="KEGG" id="act:ACLA_055150"/>
<feature type="compositionally biased region" description="Pro residues" evidence="6">
    <location>
        <begin position="39"/>
        <end position="49"/>
    </location>
</feature>
<dbReference type="GO" id="GO:0022857">
    <property type="term" value="F:transmembrane transporter activity"/>
    <property type="evidence" value="ECO:0007669"/>
    <property type="project" value="InterPro"/>
</dbReference>
<reference evidence="10 11" key="1">
    <citation type="journal article" date="2008" name="PLoS Genet.">
        <title>Genomic islands in the pathogenic filamentous fungus Aspergillus fumigatus.</title>
        <authorList>
            <person name="Fedorova N.D."/>
            <person name="Khaldi N."/>
            <person name="Joardar V.S."/>
            <person name="Maiti R."/>
            <person name="Amedeo P."/>
            <person name="Anderson M.J."/>
            <person name="Crabtree J."/>
            <person name="Silva J.C."/>
            <person name="Badger J.H."/>
            <person name="Albarraq A."/>
            <person name="Angiuoli S."/>
            <person name="Bussey H."/>
            <person name="Bowyer P."/>
            <person name="Cotty P.J."/>
            <person name="Dyer P.S."/>
            <person name="Egan A."/>
            <person name="Galens K."/>
            <person name="Fraser-Liggett C.M."/>
            <person name="Haas B.J."/>
            <person name="Inman J.M."/>
            <person name="Kent R."/>
            <person name="Lemieux S."/>
            <person name="Malavazi I."/>
            <person name="Orvis J."/>
            <person name="Roemer T."/>
            <person name="Ronning C.M."/>
            <person name="Sundaram J.P."/>
            <person name="Sutton G."/>
            <person name="Turner G."/>
            <person name="Venter J.C."/>
            <person name="White O.R."/>
            <person name="Whitty B.R."/>
            <person name="Youngman P."/>
            <person name="Wolfe K.H."/>
            <person name="Goldman G.H."/>
            <person name="Wortman J.R."/>
            <person name="Jiang B."/>
            <person name="Denning D.W."/>
            <person name="Nierman W.C."/>
        </authorList>
    </citation>
    <scope>NUCLEOTIDE SEQUENCE [LARGE SCALE GENOMIC DNA]</scope>
    <source>
        <strain evidence="11">ATCC 1007 / CBS 513.65 / DSM 816 / NCTC 3887 / NRRL 1</strain>
    </source>
</reference>
<evidence type="ECO:0000256" key="6">
    <source>
        <dbReference type="SAM" id="MobiDB-lite"/>
    </source>
</evidence>
<evidence type="ECO:0000256" key="1">
    <source>
        <dbReference type="ARBA" id="ARBA00004141"/>
    </source>
</evidence>
<dbReference type="Pfam" id="PF06738">
    <property type="entry name" value="ThrE"/>
    <property type="match status" value="1"/>
</dbReference>
<evidence type="ECO:0000256" key="4">
    <source>
        <dbReference type="ARBA" id="ARBA00023136"/>
    </source>
</evidence>
<dbReference type="PANTHER" id="PTHR31082:SF10">
    <property type="entry name" value="DUF1212 DOMAIN MEMBRANE PROTEIN (AFU_ORTHOLOGUE AFUA_3G01440)"/>
    <property type="match status" value="1"/>
</dbReference>
<sequence>MADSRRESQTSLITYRSYPNPEQTESADSQDITERPASPTSPPGTPPGSPRSSGGQDGDGRGQPLAETFPANDITSPRTQRVRFRSAVSVDYGKRTPPSGTSDDESAIRKEEEKERDAAQREGQPHLISTPYLHGSLDITETPLHERTDTGKDLKQAEKTPVADKPVRTRAAEAVSDVGRSSKDKFRSLQQTVHDKVARLADRLGRPEPGGDDLHPAVYHPEWASGGDAPLGDLTDDKYKTHEQKKADQATSTGEAHRLVRELTQDQSGHWRKVRGKPYPQTGSEQVGQGRAAVSVRRWRRPVAADEATWEPAATATTKKGGQRSPSVASEAGTSGAATPRKEKLKWYKKQQNRSTSTLVSISGGGLSGASTPVSSEVFSAASKRRGQQQPGQRGMRLEDEIQVTVQIAEIIARQRYIMQLCKSLMSFGAPTHRLEEYMQMTARVLEVDSQFLYFPGCMVMSFDDPTTRTTEVKLVRVAQGISLGKLAHTHRIYKNVVHDVMGVEEAIQELDDIMKMKPRYNKWIVVVAYGMASATVGPFAFSARPIDMPIIFVNGCLLGIMQHVLAPRSALYSNVLEVTAAVLTSFLARAFGSIPGVVVNGSRQYLFCFSAIAQSSIALILPGFLVLCSSLELQSHQMIAGSIRMVYAIIYSLFLGYGITVGTTIYGADGRVGRVGYHVPQDRGVQEPRFPFVALMSLWLLIINQGKFKQLAGDDVHRAVRVANTVGSFTIGVLGNLYSRLWRGHAATAILPGIFVLVPSGLAATGSLITGVQSADEIRRNITKGGQTSQPGAGLATNTSVWTLGFGMVQVAIGITVGLFLAALVVYPYGKQRSGLFSF</sequence>
<dbReference type="VEuPathDB" id="FungiDB:ACLA_055150"/>
<dbReference type="eggNOG" id="ENOG502QPMM">
    <property type="taxonomic scope" value="Eukaryota"/>
</dbReference>
<feature type="domain" description="Threonine/Serine exporter ThrE" evidence="9">
    <location>
        <begin position="721"/>
        <end position="825"/>
    </location>
</feature>
<evidence type="ECO:0000256" key="7">
    <source>
        <dbReference type="SAM" id="Phobius"/>
    </source>
</evidence>
<feature type="compositionally biased region" description="Polar residues" evidence="6">
    <location>
        <begin position="324"/>
        <end position="337"/>
    </location>
</feature>
<evidence type="ECO:0000259" key="9">
    <source>
        <dbReference type="Pfam" id="PF12821"/>
    </source>
</evidence>
<keyword evidence="2 7" id="KW-0812">Transmembrane</keyword>
<feature type="compositionally biased region" description="Polar residues" evidence="6">
    <location>
        <begin position="20"/>
        <end position="30"/>
    </location>
</feature>
<comment type="similarity">
    <text evidence="5">Belongs to the ThrE exporter (TC 2.A.79) family.</text>
</comment>
<feature type="region of interest" description="Disordered" evidence="6">
    <location>
        <begin position="202"/>
        <end position="236"/>
    </location>
</feature>
<evidence type="ECO:0000256" key="3">
    <source>
        <dbReference type="ARBA" id="ARBA00022989"/>
    </source>
</evidence>
<dbReference type="RefSeq" id="XP_001274894.1">
    <property type="nucleotide sequence ID" value="XM_001274893.1"/>
</dbReference>
<dbReference type="OMA" id="IWIVIIN"/>
<evidence type="ECO:0000256" key="2">
    <source>
        <dbReference type="ARBA" id="ARBA00022692"/>
    </source>
</evidence>
<gene>
    <name evidence="10" type="ORF">ACLA_055150</name>
</gene>
<feature type="compositionally biased region" description="Low complexity" evidence="6">
    <location>
        <begin position="305"/>
        <end position="318"/>
    </location>
</feature>
<dbReference type="OrthoDB" id="413008at2759"/>
<feature type="compositionally biased region" description="Basic and acidic residues" evidence="6">
    <location>
        <begin position="143"/>
        <end position="171"/>
    </location>
</feature>
<dbReference type="HOGENOM" id="CLU_007078_2_2_1"/>
<evidence type="ECO:0000256" key="5">
    <source>
        <dbReference type="ARBA" id="ARBA00034125"/>
    </source>
</evidence>
<organism evidence="10 11">
    <name type="scientific">Aspergillus clavatus (strain ATCC 1007 / CBS 513.65 / DSM 816 / NCTC 3887 / NRRL 1 / QM 1276 / 107)</name>
    <dbReference type="NCBI Taxonomy" id="344612"/>
    <lineage>
        <taxon>Eukaryota</taxon>
        <taxon>Fungi</taxon>
        <taxon>Dikarya</taxon>
        <taxon>Ascomycota</taxon>
        <taxon>Pezizomycotina</taxon>
        <taxon>Eurotiomycetes</taxon>
        <taxon>Eurotiomycetidae</taxon>
        <taxon>Eurotiales</taxon>
        <taxon>Aspergillaceae</taxon>
        <taxon>Aspergillus</taxon>
        <taxon>Aspergillus subgen. Fumigati</taxon>
    </lineage>
</organism>
<feature type="transmembrane region" description="Helical" evidence="7">
    <location>
        <begin position="549"/>
        <end position="567"/>
    </location>
</feature>
<feature type="transmembrane region" description="Helical" evidence="7">
    <location>
        <begin position="579"/>
        <end position="599"/>
    </location>
</feature>
<evidence type="ECO:0000259" key="8">
    <source>
        <dbReference type="Pfam" id="PF06738"/>
    </source>
</evidence>
<dbReference type="InterPro" id="IPR024528">
    <property type="entry name" value="ThrE_2"/>
</dbReference>
<feature type="transmembrane region" description="Helical" evidence="7">
    <location>
        <begin position="524"/>
        <end position="543"/>
    </location>
</feature>
<accession>A1C9E4</accession>
<evidence type="ECO:0000313" key="10">
    <source>
        <dbReference type="EMBL" id="EAW13468.1"/>
    </source>
</evidence>
<dbReference type="GeneID" id="4707003"/>
<feature type="transmembrane region" description="Helical" evidence="7">
    <location>
        <begin position="802"/>
        <end position="828"/>
    </location>
</feature>
<dbReference type="InterPro" id="IPR051361">
    <property type="entry name" value="ThrE/Ser_Exporter"/>
</dbReference>
<protein>
    <submittedName>
        <fullName evidence="10">DUF1212 domain protein</fullName>
    </submittedName>
</protein>
<keyword evidence="3 7" id="KW-1133">Transmembrane helix</keyword>
<feature type="transmembrane region" description="Helical" evidence="7">
    <location>
        <begin position="605"/>
        <end position="628"/>
    </location>
</feature>
<dbReference type="EMBL" id="DS027048">
    <property type="protein sequence ID" value="EAW13468.1"/>
    <property type="molecule type" value="Genomic_DNA"/>
</dbReference>